<evidence type="ECO:0000313" key="1">
    <source>
        <dbReference type="EMBL" id="GAW91268.1"/>
    </source>
</evidence>
<evidence type="ECO:0000313" key="2">
    <source>
        <dbReference type="Proteomes" id="UP000197032"/>
    </source>
</evidence>
<organism evidence="1 2">
    <name type="scientific">Calderihabitans maritimus</name>
    <dbReference type="NCBI Taxonomy" id="1246530"/>
    <lineage>
        <taxon>Bacteria</taxon>
        <taxon>Bacillati</taxon>
        <taxon>Bacillota</taxon>
        <taxon>Clostridia</taxon>
        <taxon>Neomoorellales</taxon>
        <taxon>Calderihabitantaceae</taxon>
        <taxon>Calderihabitans</taxon>
    </lineage>
</organism>
<dbReference type="AlphaFoldDB" id="A0A1Z5HPA0"/>
<dbReference type="Proteomes" id="UP000197032">
    <property type="component" value="Unassembled WGS sequence"/>
</dbReference>
<dbReference type="EMBL" id="BDGJ01000010">
    <property type="protein sequence ID" value="GAW91268.1"/>
    <property type="molecule type" value="Genomic_DNA"/>
</dbReference>
<protein>
    <submittedName>
        <fullName evidence="1">Uncharacterized protein</fullName>
    </submittedName>
</protein>
<reference evidence="2" key="1">
    <citation type="journal article" date="2017" name="Appl. Environ. Microbiol.">
        <title>Genomic analysis of Calderihabitans maritimus KKC1, a thermophilic hydrogenogenic carboxydotrophic bacterium isolated from marine sediment.</title>
        <authorList>
            <person name="Omae K."/>
            <person name="Yoneda Y."/>
            <person name="Fukuyama Y."/>
            <person name="Yoshida T."/>
            <person name="Sako Y."/>
        </authorList>
    </citation>
    <scope>NUCLEOTIDE SEQUENCE [LARGE SCALE GENOMIC DNA]</scope>
    <source>
        <strain evidence="2">KKC1</strain>
    </source>
</reference>
<gene>
    <name evidence="1" type="ORF">KKC1_04300</name>
</gene>
<keyword evidence="2" id="KW-1185">Reference proteome</keyword>
<comment type="caution">
    <text evidence="1">The sequence shown here is derived from an EMBL/GenBank/DDBJ whole genome shotgun (WGS) entry which is preliminary data.</text>
</comment>
<accession>A0A1Z5HPA0</accession>
<proteinExistence type="predicted"/>
<name>A0A1Z5HPA0_9FIRM</name>
<sequence>MFITNLWEKQLINFLPAEYSEEKRIIINQKFY</sequence>